<organism evidence="1">
    <name type="scientific">marine sediment metagenome</name>
    <dbReference type="NCBI Taxonomy" id="412755"/>
    <lineage>
        <taxon>unclassified sequences</taxon>
        <taxon>metagenomes</taxon>
        <taxon>ecological metagenomes</taxon>
    </lineage>
</organism>
<dbReference type="AlphaFoldDB" id="A0A0F9P9P9"/>
<evidence type="ECO:0000313" key="1">
    <source>
        <dbReference type="EMBL" id="KKN26849.1"/>
    </source>
</evidence>
<accession>A0A0F9P9P9</accession>
<dbReference type="EMBL" id="LAZR01002689">
    <property type="protein sequence ID" value="KKN26849.1"/>
    <property type="molecule type" value="Genomic_DNA"/>
</dbReference>
<name>A0A0F9P9P9_9ZZZZ</name>
<gene>
    <name evidence="1" type="ORF">LCGC14_0870540</name>
</gene>
<proteinExistence type="predicted"/>
<comment type="caution">
    <text evidence="1">The sequence shown here is derived from an EMBL/GenBank/DDBJ whole genome shotgun (WGS) entry which is preliminary data.</text>
</comment>
<evidence type="ECO:0008006" key="2">
    <source>
        <dbReference type="Google" id="ProtNLM"/>
    </source>
</evidence>
<protein>
    <recommendedName>
        <fullName evidence="2">Resolvase HTH domain-containing protein</fullName>
    </recommendedName>
</protein>
<sequence>MKRRKVTKELLSQLIGARKSGKTYTQIEKEFKVSRWTCIHYLKDIEFERDYEGEGIEDWLKYEKQAREVLVKKGFTNILDLNKICNNPYWDYYAERENKRWLIDVTINSQKCIINKVGRMINGFESAILYKDEEWKLIRIDVTTI</sequence>
<reference evidence="1" key="1">
    <citation type="journal article" date="2015" name="Nature">
        <title>Complex archaea that bridge the gap between prokaryotes and eukaryotes.</title>
        <authorList>
            <person name="Spang A."/>
            <person name="Saw J.H."/>
            <person name="Jorgensen S.L."/>
            <person name="Zaremba-Niedzwiedzka K."/>
            <person name="Martijn J."/>
            <person name="Lind A.E."/>
            <person name="van Eijk R."/>
            <person name="Schleper C."/>
            <person name="Guy L."/>
            <person name="Ettema T.J."/>
        </authorList>
    </citation>
    <scope>NUCLEOTIDE SEQUENCE</scope>
</reference>